<comment type="caution">
    <text evidence="3">The sequence shown here is derived from an EMBL/GenBank/DDBJ whole genome shotgun (WGS) entry which is preliminary data.</text>
</comment>
<dbReference type="InParanoid" id="A0A066WDQ3"/>
<dbReference type="GO" id="GO:0016020">
    <property type="term" value="C:membrane"/>
    <property type="evidence" value="ECO:0007669"/>
    <property type="project" value="TreeGrafter"/>
</dbReference>
<evidence type="ECO:0000259" key="2">
    <source>
        <dbReference type="Pfam" id="PF08718"/>
    </source>
</evidence>
<dbReference type="GO" id="GO:0005829">
    <property type="term" value="C:cytosol"/>
    <property type="evidence" value="ECO:0007669"/>
    <property type="project" value="TreeGrafter"/>
</dbReference>
<dbReference type="InterPro" id="IPR036497">
    <property type="entry name" value="GLTP_sf"/>
</dbReference>
<sequence>MGHWCALDAYIPTILQRKHHHQIAPCKETSRQVKEHHSQERIDGRLYRRNKMSTYFDTIKKSYADVPIEAGVDTSAFLEATEGLVNLLGLLGSAAFSVVQNDMNGNLKKIRERLLTAPTQSATLEQLIENEGKPGEAAKKRPASEGLMWLLRGLDFTAQALRRSISDKSEQLSASFTKAYESSLQQHHSFVIRPVFSLAMKACPYRQDFYTKLGNPPAKVEEELEHWLQGLEKIVKQLQNFYVKGGWAKGF</sequence>
<dbReference type="GO" id="GO:1902388">
    <property type="term" value="F:ceramide 1-phosphate transfer activity"/>
    <property type="evidence" value="ECO:0007669"/>
    <property type="project" value="TreeGrafter"/>
</dbReference>
<gene>
    <name evidence="3" type="ORF">K437DRAFT_255428</name>
</gene>
<protein>
    <submittedName>
        <fullName evidence="3">GLTP-domain-containing protein</fullName>
    </submittedName>
</protein>
<evidence type="ECO:0000313" key="3">
    <source>
        <dbReference type="EMBL" id="KDN48875.1"/>
    </source>
</evidence>
<dbReference type="HOGENOM" id="CLU_079400_0_1_1"/>
<reference evidence="3 4" key="1">
    <citation type="submission" date="2014-05" db="EMBL/GenBank/DDBJ databases">
        <title>Draft genome sequence of a rare smut relative, Tilletiaria anomala UBC 951.</title>
        <authorList>
            <consortium name="DOE Joint Genome Institute"/>
            <person name="Toome M."/>
            <person name="Kuo A."/>
            <person name="Henrissat B."/>
            <person name="Lipzen A."/>
            <person name="Tritt A."/>
            <person name="Yoshinaga Y."/>
            <person name="Zane M."/>
            <person name="Barry K."/>
            <person name="Grigoriev I.V."/>
            <person name="Spatafora J.W."/>
            <person name="Aimea M.C."/>
        </authorList>
    </citation>
    <scope>NUCLEOTIDE SEQUENCE [LARGE SCALE GENOMIC DNA]</scope>
    <source>
        <strain evidence="3 4">UBC 951</strain>
    </source>
</reference>
<keyword evidence="4" id="KW-1185">Reference proteome</keyword>
<dbReference type="EMBL" id="JMSN01000023">
    <property type="protein sequence ID" value="KDN48875.1"/>
    <property type="molecule type" value="Genomic_DNA"/>
</dbReference>
<dbReference type="Proteomes" id="UP000027361">
    <property type="component" value="Unassembled WGS sequence"/>
</dbReference>
<dbReference type="GeneID" id="25264145"/>
<evidence type="ECO:0000256" key="1">
    <source>
        <dbReference type="ARBA" id="ARBA00022448"/>
    </source>
</evidence>
<proteinExistence type="predicted"/>
<dbReference type="GO" id="GO:1902387">
    <property type="term" value="F:ceramide 1-phosphate binding"/>
    <property type="evidence" value="ECO:0007669"/>
    <property type="project" value="TreeGrafter"/>
</dbReference>
<accession>A0A066WDQ3</accession>
<evidence type="ECO:0000313" key="4">
    <source>
        <dbReference type="Proteomes" id="UP000027361"/>
    </source>
</evidence>
<dbReference type="RefSeq" id="XP_013244241.1">
    <property type="nucleotide sequence ID" value="XM_013388787.1"/>
</dbReference>
<name>A0A066WDQ3_TILAU</name>
<organism evidence="3 4">
    <name type="scientific">Tilletiaria anomala (strain ATCC 24038 / CBS 436.72 / UBC 951)</name>
    <dbReference type="NCBI Taxonomy" id="1037660"/>
    <lineage>
        <taxon>Eukaryota</taxon>
        <taxon>Fungi</taxon>
        <taxon>Dikarya</taxon>
        <taxon>Basidiomycota</taxon>
        <taxon>Ustilaginomycotina</taxon>
        <taxon>Exobasidiomycetes</taxon>
        <taxon>Georgefischeriales</taxon>
        <taxon>Tilletiariaceae</taxon>
        <taxon>Tilletiaria</taxon>
    </lineage>
</organism>
<dbReference type="Gene3D" id="1.10.3520.10">
    <property type="entry name" value="Glycolipid transfer protein"/>
    <property type="match status" value="1"/>
</dbReference>
<dbReference type="OrthoDB" id="205255at2759"/>
<keyword evidence="1" id="KW-0813">Transport</keyword>
<dbReference type="SUPFAM" id="SSF110004">
    <property type="entry name" value="Glycolipid transfer protein, GLTP"/>
    <property type="match status" value="1"/>
</dbReference>
<dbReference type="STRING" id="1037660.A0A066WDQ3"/>
<dbReference type="AlphaFoldDB" id="A0A066WDQ3"/>
<dbReference type="FunFam" id="1.10.3520.10:FF:000001">
    <property type="entry name" value="Pleckstrin domain-containing family A member 8"/>
    <property type="match status" value="1"/>
</dbReference>
<dbReference type="Pfam" id="PF08718">
    <property type="entry name" value="GLTP"/>
    <property type="match status" value="1"/>
</dbReference>
<dbReference type="PANTHER" id="PTHR10219">
    <property type="entry name" value="GLYCOLIPID TRANSFER PROTEIN-RELATED"/>
    <property type="match status" value="1"/>
</dbReference>
<dbReference type="OMA" id="EMHGAEW"/>
<dbReference type="InterPro" id="IPR014830">
    <property type="entry name" value="Glycolipid_transfer_prot_dom"/>
</dbReference>
<feature type="domain" description="Glycolipid transfer protein" evidence="2">
    <location>
        <begin position="72"/>
        <end position="214"/>
    </location>
</feature>
<dbReference type="PANTHER" id="PTHR10219:SF25">
    <property type="entry name" value="PLECKSTRIN HOMOLOGY DOMAIN-CONTAINING FAMILY A MEMBER 8"/>
    <property type="match status" value="1"/>
</dbReference>